<dbReference type="GO" id="GO:0006508">
    <property type="term" value="P:proteolysis"/>
    <property type="evidence" value="ECO:0007669"/>
    <property type="project" value="UniProtKB-KW"/>
</dbReference>
<evidence type="ECO:0000256" key="13">
    <source>
        <dbReference type="ARBA" id="ARBA00059701"/>
    </source>
</evidence>
<comment type="subcellular location">
    <subcellularLocation>
        <location evidence="1">Lysosome</location>
    </subcellularLocation>
</comment>
<dbReference type="PANTHER" id="PTHR11010:SF38">
    <property type="entry name" value="LYSOSOMAL PRO-X CARBOXYPEPTIDASE"/>
    <property type="match status" value="1"/>
</dbReference>
<dbReference type="AlphaFoldDB" id="A0A0N7ZA68"/>
<keyword evidence="11" id="KW-0458">Lysosome</keyword>
<evidence type="ECO:0000256" key="1">
    <source>
        <dbReference type="ARBA" id="ARBA00004371"/>
    </source>
</evidence>
<evidence type="ECO:0000256" key="10">
    <source>
        <dbReference type="ARBA" id="ARBA00023180"/>
    </source>
</evidence>
<dbReference type="PANTHER" id="PTHR11010">
    <property type="entry name" value="PROTEASE S28 PRO-X CARBOXYPEPTIDASE-RELATED"/>
    <property type="match status" value="1"/>
</dbReference>
<reference evidence="19" key="1">
    <citation type="submission" date="2015-09" db="EMBL/GenBank/DDBJ databases">
        <title>Scylla olivacea transcriptome.</title>
        <authorList>
            <person name="Ikhwanuddin M."/>
        </authorList>
    </citation>
    <scope>NUCLEOTIDE SEQUENCE</scope>
</reference>
<feature type="chain" id="PRO_5006016696" description="Lysosomal Pro-X carboxypeptidase" evidence="18">
    <location>
        <begin position="23"/>
        <end position="478"/>
    </location>
</feature>
<keyword evidence="6 18" id="KW-0732">Signal</keyword>
<evidence type="ECO:0000313" key="19">
    <source>
        <dbReference type="EMBL" id="JAI58008.1"/>
    </source>
</evidence>
<protein>
    <recommendedName>
        <fullName evidence="15">Lysosomal Pro-X carboxypeptidase</fullName>
        <ecNumber evidence="14">3.4.16.2</ecNumber>
    </recommendedName>
    <alternativeName>
        <fullName evidence="17">Proline carboxypeptidase</fullName>
    </alternativeName>
    <alternativeName>
        <fullName evidence="16">Prolylcarboxypeptidase</fullName>
    </alternativeName>
</protein>
<evidence type="ECO:0000256" key="11">
    <source>
        <dbReference type="ARBA" id="ARBA00023228"/>
    </source>
</evidence>
<proteinExistence type="inferred from homology"/>
<dbReference type="InterPro" id="IPR042269">
    <property type="entry name" value="Ser_carbopepase_S28_SKS"/>
</dbReference>
<evidence type="ECO:0000256" key="8">
    <source>
        <dbReference type="ARBA" id="ARBA00023145"/>
    </source>
</evidence>
<keyword evidence="4" id="KW-0121">Carboxypeptidase</keyword>
<keyword evidence="5" id="KW-0645">Protease</keyword>
<keyword evidence="10" id="KW-0325">Glycoprotein</keyword>
<evidence type="ECO:0000256" key="2">
    <source>
        <dbReference type="ARBA" id="ARBA00011079"/>
    </source>
</evidence>
<comment type="subunit">
    <text evidence="3">Homodimer.</text>
</comment>
<evidence type="ECO:0000256" key="4">
    <source>
        <dbReference type="ARBA" id="ARBA00022645"/>
    </source>
</evidence>
<dbReference type="Pfam" id="PF05577">
    <property type="entry name" value="Peptidase_S28"/>
    <property type="match status" value="1"/>
</dbReference>
<organism evidence="19">
    <name type="scientific">Scylla olivacea</name>
    <name type="common">Orange mud crab</name>
    <name type="synonym">Cancer olivacea</name>
    <dbReference type="NCBI Taxonomy" id="85551"/>
    <lineage>
        <taxon>Eukaryota</taxon>
        <taxon>Metazoa</taxon>
        <taxon>Ecdysozoa</taxon>
        <taxon>Arthropoda</taxon>
        <taxon>Crustacea</taxon>
        <taxon>Multicrustacea</taxon>
        <taxon>Malacostraca</taxon>
        <taxon>Eumalacostraca</taxon>
        <taxon>Eucarida</taxon>
        <taxon>Decapoda</taxon>
        <taxon>Pleocyemata</taxon>
        <taxon>Brachyura</taxon>
        <taxon>Eubrachyura</taxon>
        <taxon>Portunoidea</taxon>
        <taxon>Portunidae</taxon>
        <taxon>Portuninae</taxon>
        <taxon>Scylla</taxon>
    </lineage>
</organism>
<evidence type="ECO:0000256" key="9">
    <source>
        <dbReference type="ARBA" id="ARBA00023157"/>
    </source>
</evidence>
<dbReference type="EC" id="3.4.16.2" evidence="14"/>
<dbReference type="Gene3D" id="1.20.120.980">
    <property type="entry name" value="Serine carboxypeptidase S28, SKS domain"/>
    <property type="match status" value="1"/>
</dbReference>
<evidence type="ECO:0000256" key="12">
    <source>
        <dbReference type="ARBA" id="ARBA00052013"/>
    </source>
</evidence>
<dbReference type="GO" id="GO:0004185">
    <property type="term" value="F:serine-type carboxypeptidase activity"/>
    <property type="evidence" value="ECO:0007669"/>
    <property type="project" value="UniProtKB-EC"/>
</dbReference>
<evidence type="ECO:0000256" key="6">
    <source>
        <dbReference type="ARBA" id="ARBA00022729"/>
    </source>
</evidence>
<keyword evidence="7" id="KW-0378">Hydrolase</keyword>
<evidence type="ECO:0000256" key="3">
    <source>
        <dbReference type="ARBA" id="ARBA00011738"/>
    </source>
</evidence>
<dbReference type="InterPro" id="IPR008758">
    <property type="entry name" value="Peptidase_S28"/>
</dbReference>
<keyword evidence="9" id="KW-1015">Disulfide bond</keyword>
<dbReference type="EMBL" id="GDRN01103852">
    <property type="protein sequence ID" value="JAI58008.1"/>
    <property type="molecule type" value="Transcribed_RNA"/>
</dbReference>
<accession>A0A0N7ZA68</accession>
<evidence type="ECO:0000256" key="16">
    <source>
        <dbReference type="ARBA" id="ARBA00076475"/>
    </source>
</evidence>
<keyword evidence="8" id="KW-0865">Zymogen</keyword>
<dbReference type="Gene3D" id="3.40.50.1820">
    <property type="entry name" value="alpha/beta hydrolase"/>
    <property type="match status" value="1"/>
</dbReference>
<dbReference type="PROSITE" id="PS51257">
    <property type="entry name" value="PROKAR_LIPOPROTEIN"/>
    <property type="match status" value="1"/>
</dbReference>
<evidence type="ECO:0000256" key="14">
    <source>
        <dbReference type="ARBA" id="ARBA00066456"/>
    </source>
</evidence>
<comment type="catalytic activity">
    <reaction evidence="12">
        <text>Cleavage of a -Pro-|-Xaa bond to release a C-terminal amino acid.</text>
        <dbReference type="EC" id="3.4.16.2"/>
    </reaction>
</comment>
<dbReference type="GO" id="GO:0008239">
    <property type="term" value="F:dipeptidyl-peptidase activity"/>
    <property type="evidence" value="ECO:0007669"/>
    <property type="project" value="TreeGrafter"/>
</dbReference>
<evidence type="ECO:0000256" key="17">
    <source>
        <dbReference type="ARBA" id="ARBA00076608"/>
    </source>
</evidence>
<evidence type="ECO:0000256" key="7">
    <source>
        <dbReference type="ARBA" id="ARBA00022801"/>
    </source>
</evidence>
<dbReference type="SUPFAM" id="SSF53474">
    <property type="entry name" value="alpha/beta-Hydrolases"/>
    <property type="match status" value="1"/>
</dbReference>
<evidence type="ECO:0000256" key="18">
    <source>
        <dbReference type="SAM" id="SignalP"/>
    </source>
</evidence>
<name>A0A0N7ZA68_SCYOL</name>
<dbReference type="InterPro" id="IPR029058">
    <property type="entry name" value="AB_hydrolase_fold"/>
</dbReference>
<comment type="function">
    <text evidence="13">Cleaves C-terminal amino acids linked to proline in peptides such as angiotensin II, III and des-Arg9-bradykinin. This cleavage occurs at acidic pH, but enzymatic activity is retained with some substrates at neutral pH.</text>
</comment>
<evidence type="ECO:0000256" key="5">
    <source>
        <dbReference type="ARBA" id="ARBA00022670"/>
    </source>
</evidence>
<sequence length="478" mass="53824">MAGKVLPRAVWCLLLVLVSCHAYKYKTYFMTQRVDHFSFANDDTFLQRFLISDEHWDKNGGPIFFYAGNEGDITLFAENTGFMWDIAPEFKAMVVFGEHRYYGISEPYGNRSLTVPKYSGYLTSEQALEDYVALISYLRFVIEGAQTSPVIVFGGSYGGMLAAWFRIKYPHIVQGAIAASAPVRQFTDFTPCDKFGQKVTEDFANASVSCAEVIRKSWGVINTVTANDEGLAWLSKTWKLCKPLKSKADVKTLKDYLMDVWTNLAMVDYPYPANFLAPLPAYPVKVVCSHLTDSSLDGKDLLEELFAGLTVYFNYTGESKCLDADQQADARLDDRGWDFQSCTEMVMPFCYDGVKDFFEPAPWDFQDFSANCQKTWGVIPRTYMVPLMYGGWSFKAASNIVFSNGLLDPWSTGGVLWNVSQSVVSVIIPEGAHHLDLRSANPADPPSVVEARRLEKAHITKWIQEFKQLKERDSLAEG</sequence>
<dbReference type="GO" id="GO:0005764">
    <property type="term" value="C:lysosome"/>
    <property type="evidence" value="ECO:0007669"/>
    <property type="project" value="UniProtKB-SubCell"/>
</dbReference>
<feature type="signal peptide" evidence="18">
    <location>
        <begin position="1"/>
        <end position="22"/>
    </location>
</feature>
<evidence type="ECO:0000256" key="15">
    <source>
        <dbReference type="ARBA" id="ARBA00073691"/>
    </source>
</evidence>
<dbReference type="FunFam" id="1.20.120.980:FF:000002">
    <property type="entry name" value="lysosomal Pro-X carboxypeptidase"/>
    <property type="match status" value="1"/>
</dbReference>
<comment type="similarity">
    <text evidence="2">Belongs to the peptidase S28 family.</text>
</comment>